<accession>A0A1E1IWF5</accession>
<keyword evidence="1" id="KW-1133">Transmembrane helix</keyword>
<feature type="transmembrane region" description="Helical" evidence="1">
    <location>
        <begin position="15"/>
        <end position="37"/>
    </location>
</feature>
<evidence type="ECO:0000313" key="2">
    <source>
        <dbReference type="EMBL" id="CCM15614.1"/>
    </source>
</evidence>
<evidence type="ECO:0000256" key="1">
    <source>
        <dbReference type="SAM" id="Phobius"/>
    </source>
</evidence>
<dbReference type="PROSITE" id="PS51257">
    <property type="entry name" value="PROKAR_LIPOPROTEIN"/>
    <property type="match status" value="1"/>
</dbReference>
<dbReference type="EMBL" id="CALQ01000885">
    <property type="protein sequence ID" value="CCM15614.1"/>
    <property type="molecule type" value="Genomic_DNA"/>
</dbReference>
<reference evidence="2" key="1">
    <citation type="submission" date="2012-08" db="EMBL/GenBank/DDBJ databases">
        <title>Comparative genomics of metastatic and non-metastatic Leishmania guyanensis provides insights into polygenic factors involved in Leishmania RNA virus infection.</title>
        <authorList>
            <person name="Smith D."/>
            <person name="Hertz-Fowler C."/>
            <person name="Martin R."/>
            <person name="Dickens N."/>
            <person name="Fasel N."/>
            <person name="Falquet L."/>
            <person name="Beverley S."/>
            <person name="Zangger H."/>
            <person name="Calderon-Copete S."/>
            <person name="Mottram J."/>
            <person name="Xenarios I."/>
        </authorList>
    </citation>
    <scope>NUCLEOTIDE SEQUENCE</scope>
    <source>
        <strain evidence="2">MHOM/BR/75/M4147/SSU:IR2SAT-LUC</strain>
    </source>
</reference>
<name>A0A1E1IWF5_LEIGU</name>
<keyword evidence="1" id="KW-0472">Membrane</keyword>
<gene>
    <name evidence="2" type="primary">LgM4147LRVhigh.22.01031.00530</name>
    <name evidence="2" type="ORF">BN36_2231220</name>
</gene>
<sequence length="141" mass="16502">MYLMINKNYLRFSPYVYWMYPSLCVIAFSCSFSYLGAKAQSTARSRRRLHKSYCASLLHCAFRLLGEKSSIFCYQGASLCGTSSPHQWNIQRQRANCSRSTQMSSSRVNFKHSSTTPEMVQIVRLREVGRWYRCRRLPMLL</sequence>
<proteinExistence type="predicted"/>
<protein>
    <submittedName>
        <fullName evidence="2">Uncharacterized protein</fullName>
    </submittedName>
</protein>
<dbReference type="AlphaFoldDB" id="A0A1E1IWF5"/>
<keyword evidence="1" id="KW-0812">Transmembrane</keyword>
<organism evidence="2">
    <name type="scientific">Leishmania guyanensis</name>
    <dbReference type="NCBI Taxonomy" id="5670"/>
    <lineage>
        <taxon>Eukaryota</taxon>
        <taxon>Discoba</taxon>
        <taxon>Euglenozoa</taxon>
        <taxon>Kinetoplastea</taxon>
        <taxon>Metakinetoplastina</taxon>
        <taxon>Trypanosomatida</taxon>
        <taxon>Trypanosomatidae</taxon>
        <taxon>Leishmaniinae</taxon>
        <taxon>Leishmania</taxon>
        <taxon>Leishmania guyanensis species complex</taxon>
    </lineage>
</organism>